<comment type="caution">
    <text evidence="2">The sequence shown here is derived from an EMBL/GenBank/DDBJ whole genome shotgun (WGS) entry which is preliminary data.</text>
</comment>
<keyword evidence="3" id="KW-1185">Reference proteome</keyword>
<dbReference type="EMBL" id="LXQA010375978">
    <property type="protein sequence ID" value="MCI47709.1"/>
    <property type="molecule type" value="Genomic_DNA"/>
</dbReference>
<evidence type="ECO:0000313" key="3">
    <source>
        <dbReference type="Proteomes" id="UP000265520"/>
    </source>
</evidence>
<feature type="non-terminal residue" evidence="2">
    <location>
        <position position="99"/>
    </location>
</feature>
<sequence>MGEDSCLLAEDSGSEASQFDCGDGHVDSESCRNVDLLVNNITKRLEDEDYDDVQGLREKDPLDKPEEWACEDEAERRPATSSLGDNSVATSSNLRPNPR</sequence>
<evidence type="ECO:0000313" key="2">
    <source>
        <dbReference type="EMBL" id="MCI47709.1"/>
    </source>
</evidence>
<proteinExistence type="predicted"/>
<feature type="compositionally biased region" description="Polar residues" evidence="1">
    <location>
        <begin position="79"/>
        <end position="99"/>
    </location>
</feature>
<evidence type="ECO:0000256" key="1">
    <source>
        <dbReference type="SAM" id="MobiDB-lite"/>
    </source>
</evidence>
<accession>A0A392SGD8</accession>
<feature type="region of interest" description="Disordered" evidence="1">
    <location>
        <begin position="52"/>
        <end position="99"/>
    </location>
</feature>
<reference evidence="2 3" key="1">
    <citation type="journal article" date="2018" name="Front. Plant Sci.">
        <title>Red Clover (Trifolium pratense) and Zigzag Clover (T. medium) - A Picture of Genomic Similarities and Differences.</title>
        <authorList>
            <person name="Dluhosova J."/>
            <person name="Istvanek J."/>
            <person name="Nedelnik J."/>
            <person name="Repkova J."/>
        </authorList>
    </citation>
    <scope>NUCLEOTIDE SEQUENCE [LARGE SCALE GENOMIC DNA]</scope>
    <source>
        <strain evidence="3">cv. 10/8</strain>
        <tissue evidence="2">Leaf</tissue>
    </source>
</reference>
<organism evidence="2 3">
    <name type="scientific">Trifolium medium</name>
    <dbReference type="NCBI Taxonomy" id="97028"/>
    <lineage>
        <taxon>Eukaryota</taxon>
        <taxon>Viridiplantae</taxon>
        <taxon>Streptophyta</taxon>
        <taxon>Embryophyta</taxon>
        <taxon>Tracheophyta</taxon>
        <taxon>Spermatophyta</taxon>
        <taxon>Magnoliopsida</taxon>
        <taxon>eudicotyledons</taxon>
        <taxon>Gunneridae</taxon>
        <taxon>Pentapetalae</taxon>
        <taxon>rosids</taxon>
        <taxon>fabids</taxon>
        <taxon>Fabales</taxon>
        <taxon>Fabaceae</taxon>
        <taxon>Papilionoideae</taxon>
        <taxon>50 kb inversion clade</taxon>
        <taxon>NPAAA clade</taxon>
        <taxon>Hologalegina</taxon>
        <taxon>IRL clade</taxon>
        <taxon>Trifolieae</taxon>
        <taxon>Trifolium</taxon>
    </lineage>
</organism>
<protein>
    <submittedName>
        <fullName evidence="2">Uncharacterized protein</fullName>
    </submittedName>
</protein>
<dbReference type="Proteomes" id="UP000265520">
    <property type="component" value="Unassembled WGS sequence"/>
</dbReference>
<name>A0A392SGD8_9FABA</name>
<dbReference type="AlphaFoldDB" id="A0A392SGD8"/>
<feature type="compositionally biased region" description="Basic and acidic residues" evidence="1">
    <location>
        <begin position="54"/>
        <end position="67"/>
    </location>
</feature>
<feature type="region of interest" description="Disordered" evidence="1">
    <location>
        <begin position="1"/>
        <end position="27"/>
    </location>
</feature>